<reference evidence="4 5" key="1">
    <citation type="submission" date="2018-11" db="EMBL/GenBank/DDBJ databases">
        <title>Sequencing the genomes of 1000 actinobacteria strains.</title>
        <authorList>
            <person name="Klenk H.-P."/>
        </authorList>
    </citation>
    <scope>NUCLEOTIDE SEQUENCE [LARGE SCALE GENOMIC DNA]</scope>
    <source>
        <strain evidence="4 5">DSM 44254</strain>
    </source>
</reference>
<dbReference type="Proteomes" id="UP000272400">
    <property type="component" value="Unassembled WGS sequence"/>
</dbReference>
<accession>A0A3N1CRJ0</accession>
<dbReference type="SUPFAM" id="SSF51621">
    <property type="entry name" value="Phosphoenolpyruvate/pyruvate domain"/>
    <property type="match status" value="1"/>
</dbReference>
<dbReference type="OrthoDB" id="9808769at2"/>
<dbReference type="Pfam" id="PF22484">
    <property type="entry name" value="DUF6986"/>
    <property type="match status" value="1"/>
</dbReference>
<proteinExistence type="predicted"/>
<comment type="cofactor">
    <cofactor evidence="1">
        <name>Mg(2+)</name>
        <dbReference type="ChEBI" id="CHEBI:18420"/>
    </cofactor>
</comment>
<keyword evidence="5" id="KW-1185">Reference proteome</keyword>
<dbReference type="InterPro" id="IPR054255">
    <property type="entry name" value="DUF6986"/>
</dbReference>
<dbReference type="PANTHER" id="PTHR32308">
    <property type="entry name" value="LYASE BETA SUBUNIT, PUTATIVE (AFU_ORTHOLOGUE AFUA_4G13030)-RELATED"/>
    <property type="match status" value="1"/>
</dbReference>
<dbReference type="InterPro" id="IPR040442">
    <property type="entry name" value="Pyrv_kinase-like_dom_sf"/>
</dbReference>
<dbReference type="InterPro" id="IPR015813">
    <property type="entry name" value="Pyrv/PenolPyrv_kinase-like_dom"/>
</dbReference>
<evidence type="ECO:0000313" key="5">
    <source>
        <dbReference type="Proteomes" id="UP000272400"/>
    </source>
</evidence>
<sequence>MNLSVSTTDDLAERVRALAAASAGRTGTAEGRQPVHTVFVPADRFSRTTTADWGAQALRLLNKHTPGDGSFGASFMLDPSLAGQIRARVAAKLAREPIEDLRIDFGPAYGDRWSDTEEDGHVEQVVEAVATSYNAQQLPHFWGVRVKSFSGGGHARAMRTLDGFLTSLRDRLGRLPGGFTITLPDVTGAEQVAVFTDFLDRLEAALGLPNGTLRFEVQIDAPAGLADQRGGLGVRRVLVSGQGRIQTVHFGGLDYASALGLPEEQRRLDHPVCDFARHVLQTTTAGWGVRLSDGPPHLTPRDDSADEVVPAWQAHATEVRHSLAHGFYQGWDTDPAHLPARYAALFDFHLSGVEAAIGRLEAAPERSAALLDRLQRGVACGALDPEVLQG</sequence>
<evidence type="ECO:0000256" key="2">
    <source>
        <dbReference type="ARBA" id="ARBA00022723"/>
    </source>
</evidence>
<dbReference type="RefSeq" id="WP_123663444.1">
    <property type="nucleotide sequence ID" value="NZ_RJKE01000001.1"/>
</dbReference>
<evidence type="ECO:0000256" key="3">
    <source>
        <dbReference type="ARBA" id="ARBA00022842"/>
    </source>
</evidence>
<organism evidence="4 5">
    <name type="scientific">Actinocorallia herbida</name>
    <dbReference type="NCBI Taxonomy" id="58109"/>
    <lineage>
        <taxon>Bacteria</taxon>
        <taxon>Bacillati</taxon>
        <taxon>Actinomycetota</taxon>
        <taxon>Actinomycetes</taxon>
        <taxon>Streptosporangiales</taxon>
        <taxon>Thermomonosporaceae</taxon>
        <taxon>Actinocorallia</taxon>
    </lineage>
</organism>
<name>A0A3N1CRJ0_9ACTN</name>
<dbReference type="GO" id="GO:0003824">
    <property type="term" value="F:catalytic activity"/>
    <property type="evidence" value="ECO:0007669"/>
    <property type="project" value="InterPro"/>
</dbReference>
<gene>
    <name evidence="4" type="ORF">EDD29_1439</name>
</gene>
<evidence type="ECO:0000256" key="1">
    <source>
        <dbReference type="ARBA" id="ARBA00001946"/>
    </source>
</evidence>
<comment type="caution">
    <text evidence="4">The sequence shown here is derived from an EMBL/GenBank/DDBJ whole genome shotgun (WGS) entry which is preliminary data.</text>
</comment>
<dbReference type="Gene3D" id="3.20.20.60">
    <property type="entry name" value="Phosphoenolpyruvate-binding domains"/>
    <property type="match status" value="1"/>
</dbReference>
<keyword evidence="2" id="KW-0479">Metal-binding</keyword>
<evidence type="ECO:0000313" key="4">
    <source>
        <dbReference type="EMBL" id="ROO83929.1"/>
    </source>
</evidence>
<dbReference type="EMBL" id="RJKE01000001">
    <property type="protein sequence ID" value="ROO83929.1"/>
    <property type="molecule type" value="Genomic_DNA"/>
</dbReference>
<dbReference type="AlphaFoldDB" id="A0A3N1CRJ0"/>
<dbReference type="PANTHER" id="PTHR32308:SF10">
    <property type="entry name" value="CITRATE LYASE SUBUNIT BETA"/>
    <property type="match status" value="1"/>
</dbReference>
<dbReference type="GO" id="GO:0006107">
    <property type="term" value="P:oxaloacetate metabolic process"/>
    <property type="evidence" value="ECO:0007669"/>
    <property type="project" value="TreeGrafter"/>
</dbReference>
<keyword evidence="3" id="KW-0460">Magnesium</keyword>
<protein>
    <submittedName>
        <fullName evidence="4">Uncharacterized protein</fullName>
    </submittedName>
</protein>
<dbReference type="GO" id="GO:0000287">
    <property type="term" value="F:magnesium ion binding"/>
    <property type="evidence" value="ECO:0007669"/>
    <property type="project" value="TreeGrafter"/>
</dbReference>